<reference evidence="2" key="1">
    <citation type="journal article" date="2022" name="Nat. Commun.">
        <title>Chromosome evolution and the genetic basis of agronomically important traits in greater yam.</title>
        <authorList>
            <person name="Bredeson J.V."/>
            <person name="Lyons J.B."/>
            <person name="Oniyinde I.O."/>
            <person name="Okereke N.R."/>
            <person name="Kolade O."/>
            <person name="Nnabue I."/>
            <person name="Nwadili C.O."/>
            <person name="Hribova E."/>
            <person name="Parker M."/>
            <person name="Nwogha J."/>
            <person name="Shu S."/>
            <person name="Carlson J."/>
            <person name="Kariba R."/>
            <person name="Muthemba S."/>
            <person name="Knop K."/>
            <person name="Barton G.J."/>
            <person name="Sherwood A.V."/>
            <person name="Lopez-Montes A."/>
            <person name="Asiedu R."/>
            <person name="Jamnadass R."/>
            <person name="Muchugi A."/>
            <person name="Goodstein D."/>
            <person name="Egesi C.N."/>
            <person name="Featherston J."/>
            <person name="Asfaw A."/>
            <person name="Simpson G.G."/>
            <person name="Dolezel J."/>
            <person name="Hendre P.S."/>
            <person name="Van Deynze A."/>
            <person name="Kumar P.L."/>
            <person name="Obidiegwu J.E."/>
            <person name="Bhattacharjee R."/>
            <person name="Rokhsar D.S."/>
        </authorList>
    </citation>
    <scope>NUCLEOTIDE SEQUENCE [LARGE SCALE GENOMIC DNA]</scope>
    <source>
        <strain evidence="2">cv. TDa95/00328</strain>
    </source>
</reference>
<sequence>MAVVSICPRISRVYNASNSVVSSEKRKFLISSRGLNVLHVKLNYRFYLNAKKMERFDGVEGVGIEKESGSNEEQLRVLDSYFGKLQGNTAKNQGSECKGEVQDIKEMVENGEKKKKMVTGLGSLEDYFGKLKSGKSVERNKTSVAIDKETSERNSVKLMNSATEAKMKVEAQNYIGLETKDSDENFQELPSYDEASDFWLISILAAINIGVFLFEIASPIRDSDIEHLSLPLIYGAKINKLILDGEWWRLFTPMFLHSGFLHVCLGCWVLLSFAPQVCRGYGLLTFFLIYVLGGVCGNLTSFIHTPELTVCGTGPTFALIGAWFVYQIQNKAVIPESVTESMLGKAVIATTLSFVLSNFERIDDWTHLGAMFSGIIFGFLTCPSLQLDNVLPKTTQKEGIALVQRQADPCKSLLTFTLSLLLLSLIVLNFEPQNEMLELDGFIK</sequence>
<evidence type="ECO:0000313" key="2">
    <source>
        <dbReference type="Proteomes" id="UP000827976"/>
    </source>
</evidence>
<keyword evidence="1" id="KW-0378">Hydrolase</keyword>
<evidence type="ECO:0000313" key="1">
    <source>
        <dbReference type="EMBL" id="KAH7658394.1"/>
    </source>
</evidence>
<comment type="caution">
    <text evidence="1">The sequence shown here is derived from an EMBL/GenBank/DDBJ whole genome shotgun (WGS) entry which is preliminary data.</text>
</comment>
<organism evidence="1 2">
    <name type="scientific">Dioscorea alata</name>
    <name type="common">Purple yam</name>
    <dbReference type="NCBI Taxonomy" id="55571"/>
    <lineage>
        <taxon>Eukaryota</taxon>
        <taxon>Viridiplantae</taxon>
        <taxon>Streptophyta</taxon>
        <taxon>Embryophyta</taxon>
        <taxon>Tracheophyta</taxon>
        <taxon>Spermatophyta</taxon>
        <taxon>Magnoliopsida</taxon>
        <taxon>Liliopsida</taxon>
        <taxon>Dioscoreales</taxon>
        <taxon>Dioscoreaceae</taxon>
        <taxon>Dioscorea</taxon>
    </lineage>
</organism>
<dbReference type="EMBL" id="CM037027">
    <property type="protein sequence ID" value="KAH7658394.1"/>
    <property type="molecule type" value="Genomic_DNA"/>
</dbReference>
<protein>
    <submittedName>
        <fullName evidence="1">Rhomboid protease protein</fullName>
        <ecNumber evidence="1">3.4.21.105</ecNumber>
    </submittedName>
</protein>
<gene>
    <name evidence="1" type="ORF">IHE45_17G085000</name>
</gene>
<accession>A0ACB7UDH7</accession>
<dbReference type="EC" id="3.4.21.105" evidence="1"/>
<keyword evidence="1" id="KW-0645">Protease</keyword>
<dbReference type="Proteomes" id="UP000827976">
    <property type="component" value="Chromosome 17"/>
</dbReference>
<name>A0ACB7UDH7_DIOAL</name>
<keyword evidence="2" id="KW-1185">Reference proteome</keyword>
<proteinExistence type="predicted"/>